<dbReference type="Pfam" id="PF02065">
    <property type="entry name" value="Melibiase"/>
    <property type="match status" value="1"/>
</dbReference>
<evidence type="ECO:0000259" key="8">
    <source>
        <dbReference type="Pfam" id="PF16875"/>
    </source>
</evidence>
<comment type="catalytic activity">
    <reaction evidence="1 5">
        <text>Hydrolysis of terminal, non-reducing alpha-D-galactose residues in alpha-D-galactosides, including galactose oligosaccharides, galactomannans and galactolipids.</text>
        <dbReference type="EC" id="3.2.1.22"/>
    </reaction>
</comment>
<dbReference type="Gene3D" id="2.60.40.1180">
    <property type="entry name" value="Golgi alpha-mannosidase II"/>
    <property type="match status" value="1"/>
</dbReference>
<dbReference type="InterPro" id="IPR031705">
    <property type="entry name" value="Glyco_hydro_36_C"/>
</dbReference>
<dbReference type="Gene3D" id="2.70.98.60">
    <property type="entry name" value="alpha-galactosidase from lactobacil brevis"/>
    <property type="match status" value="1"/>
</dbReference>
<evidence type="ECO:0000313" key="10">
    <source>
        <dbReference type="Proteomes" id="UP000004290"/>
    </source>
</evidence>
<evidence type="ECO:0000256" key="3">
    <source>
        <dbReference type="ARBA" id="ARBA00022801"/>
    </source>
</evidence>
<dbReference type="PRINTS" id="PR00743">
    <property type="entry name" value="GLHYDRLASE36"/>
</dbReference>
<dbReference type="AlphaFoldDB" id="E0PCT6"/>
<dbReference type="Gene3D" id="3.20.20.70">
    <property type="entry name" value="Aldolase class I"/>
    <property type="match status" value="1"/>
</dbReference>
<dbReference type="PANTHER" id="PTHR43053">
    <property type="entry name" value="GLYCOSIDASE FAMILY 31"/>
    <property type="match status" value="1"/>
</dbReference>
<evidence type="ECO:0000259" key="7">
    <source>
        <dbReference type="Pfam" id="PF16874"/>
    </source>
</evidence>
<dbReference type="InterPro" id="IPR002252">
    <property type="entry name" value="Glyco_hydro_36"/>
</dbReference>
<evidence type="ECO:0000256" key="6">
    <source>
        <dbReference type="PIRSR" id="PIRSR005536-1"/>
    </source>
</evidence>
<reference evidence="9 10" key="1">
    <citation type="submission" date="2010-07" db="EMBL/GenBank/DDBJ databases">
        <authorList>
            <person name="Muzny D."/>
            <person name="Qin X."/>
            <person name="Deng J."/>
            <person name="Jiang H."/>
            <person name="Liu Y."/>
            <person name="Qu J."/>
            <person name="Song X.-Z."/>
            <person name="Zhang L."/>
            <person name="Thornton R."/>
            <person name="Coyle M."/>
            <person name="Francisco L."/>
            <person name="Jackson L."/>
            <person name="Javaid M."/>
            <person name="Korchina V."/>
            <person name="Kovar C."/>
            <person name="Mata R."/>
            <person name="Mathew T."/>
            <person name="Ngo R."/>
            <person name="Nguyen L."/>
            <person name="Nguyen N."/>
            <person name="Okwuonu G."/>
            <person name="Ongeri F."/>
            <person name="Pham C."/>
            <person name="Simmons D."/>
            <person name="Wilczek-Boney K."/>
            <person name="Hale W."/>
            <person name="Jakkamsetti A."/>
            <person name="Pham P."/>
            <person name="Ruth R."/>
            <person name="San Lucas F."/>
            <person name="Warren J."/>
            <person name="Zhang J."/>
            <person name="Zhao Z."/>
            <person name="Zhou C."/>
            <person name="Zhu D."/>
            <person name="Lee S."/>
            <person name="Bess C."/>
            <person name="Blankenburg K."/>
            <person name="Forbes L."/>
            <person name="Fu Q."/>
            <person name="Gubbala S."/>
            <person name="Hirani K."/>
            <person name="Jayaseelan J.C."/>
            <person name="Lara F."/>
            <person name="Munidasa M."/>
            <person name="Palculict T."/>
            <person name="Patil S."/>
            <person name="Pu L.-L."/>
            <person name="Saada N."/>
            <person name="Tang L."/>
            <person name="Weissenberger G."/>
            <person name="Zhu Y."/>
            <person name="Hemphill L."/>
            <person name="Shang Y."/>
            <person name="Youmans B."/>
            <person name="Ayvaz T."/>
            <person name="Ross M."/>
            <person name="Santibanez J."/>
            <person name="Aqrawi P."/>
            <person name="Gross S."/>
            <person name="Joshi V."/>
            <person name="Fowler G."/>
            <person name="Nazareth L."/>
            <person name="Reid J."/>
            <person name="Worley K."/>
            <person name="Petrosino J."/>
            <person name="Highlander S."/>
            <person name="Gibbs R."/>
        </authorList>
    </citation>
    <scope>NUCLEOTIDE SEQUENCE [LARGE SCALE GENOMIC DNA]</scope>
    <source>
        <strain evidence="9 10">ATCC 700338</strain>
    </source>
</reference>
<comment type="similarity">
    <text evidence="5">Belongs to the glycosyl hydrolase.</text>
</comment>
<feature type="domain" description="Glycosyl hydrolase family 36 C-terminal" evidence="7">
    <location>
        <begin position="651"/>
        <end position="725"/>
    </location>
</feature>
<dbReference type="SUPFAM" id="SSF51445">
    <property type="entry name" value="(Trans)glycosidases"/>
    <property type="match status" value="1"/>
</dbReference>
<dbReference type="EMBL" id="AEEL01000012">
    <property type="protein sequence ID" value="EFM27689.1"/>
    <property type="molecule type" value="Genomic_DNA"/>
</dbReference>
<dbReference type="InterPro" id="IPR013785">
    <property type="entry name" value="Aldolase_TIM"/>
</dbReference>
<accession>E0PCT6</accession>
<dbReference type="RefSeq" id="WP_003064133.1">
    <property type="nucleotide sequence ID" value="NZ_GL397128.1"/>
</dbReference>
<dbReference type="FunFam" id="3.20.20.70:FF:000118">
    <property type="entry name" value="Alpha-galactosidase"/>
    <property type="match status" value="1"/>
</dbReference>
<dbReference type="InterPro" id="IPR050985">
    <property type="entry name" value="Alpha-glycosidase_related"/>
</dbReference>
<dbReference type="InterPro" id="IPR017853">
    <property type="entry name" value="GH"/>
</dbReference>
<name>E0PCT6_STREI</name>
<dbReference type="HOGENOM" id="CLU_009640_2_1_9"/>
<evidence type="ECO:0000256" key="4">
    <source>
        <dbReference type="ARBA" id="ARBA00023295"/>
    </source>
</evidence>
<sequence>MKIEYRDDDATFILENDSISYVIQIVKDRYVKHCYFGKKIRDFKGSCKNWMYDRGFCSNPDENDRTFSLDTMLREFPDINQGDYRHSAYQIESEDGDSVTRFYYKSYNIYKGKKAIAGLPSVYVESEDEAMTLELTLFDTVRLLEINLFYTIYRDYSVITRSSELVNKSDESIKLKRLMSFNLDMQDNRWDVMTLSGSHTNEKNIYRRKLGSDTLLVESSRGTSSPQSTPFIALVRPETTEKSGEVIASNLIYSGNFAGFVQKSQYGTVRVQMGINPETFCWHLNPSKTFASPESVLVYSENGLQGMSQTFHSFYRKRLCRGEYRDLARPVLLNTWEAMYFEVSEEKFLNLAKEASELGVETIVLDDGWFKGRLDDTSSLGDWVMDVKKFPKGLKYLSEQVEHFGLKLGIWLEPEMISKKSDLYQQHPDWVIRSNRYEPIVSRAQYVLDLTNPDVCSYLIEAISLVLTEGNIAYVKWDMNRHLTDLYSTFLSAEQQGELSHRYVLGLYSILETLNQRFPHILFENCSSGGGRYDAGMLYYMPQTWASDNTDAISRLKIQQGTSLIFPAITMGSHVSGVPNHQVGRVTPLKTRFHVAMSGNLGYELDITKLSDIEKNEIAEQIIFYKSIRDVVQFGHYYRLSDFTKQNQGGWQFVSEDGKDVLVTYVQILSQPAYEIPILYLNGLDPKANYREKGSGEIYGGDELMYSGLTIPRTKEDFHSTLYQFEKI</sequence>
<dbReference type="PIRSF" id="PIRSF005536">
    <property type="entry name" value="Agal"/>
    <property type="match status" value="1"/>
</dbReference>
<dbReference type="CDD" id="cd14791">
    <property type="entry name" value="GH36"/>
    <property type="match status" value="1"/>
</dbReference>
<dbReference type="GeneID" id="64018513"/>
<dbReference type="Pfam" id="PF16875">
    <property type="entry name" value="Glyco_hydro_36N"/>
    <property type="match status" value="1"/>
</dbReference>
<organism evidence="9 10">
    <name type="scientific">Streptococcus equinus ATCC 700338</name>
    <dbReference type="NCBI Taxonomy" id="864569"/>
    <lineage>
        <taxon>Bacteria</taxon>
        <taxon>Bacillati</taxon>
        <taxon>Bacillota</taxon>
        <taxon>Bacilli</taxon>
        <taxon>Lactobacillales</taxon>
        <taxon>Streptococcaceae</taxon>
        <taxon>Streptococcus</taxon>
    </lineage>
</organism>
<evidence type="ECO:0000256" key="5">
    <source>
        <dbReference type="PIRNR" id="PIRNR005536"/>
    </source>
</evidence>
<keyword evidence="10" id="KW-1185">Reference proteome</keyword>
<dbReference type="InterPro" id="IPR031704">
    <property type="entry name" value="Glyco_hydro_36_N"/>
</dbReference>
<dbReference type="PANTHER" id="PTHR43053:SF3">
    <property type="entry name" value="ALPHA-GALACTOSIDASE C-RELATED"/>
    <property type="match status" value="1"/>
</dbReference>
<dbReference type="EC" id="3.2.1.22" evidence="2 5"/>
<evidence type="ECO:0000256" key="2">
    <source>
        <dbReference type="ARBA" id="ARBA00012755"/>
    </source>
</evidence>
<gene>
    <name evidence="9" type="primary">aga3</name>
    <name evidence="9" type="ORF">HMPREF9319_0659</name>
</gene>
<keyword evidence="3 5" id="KW-0378">Hydrolase</keyword>
<evidence type="ECO:0000256" key="1">
    <source>
        <dbReference type="ARBA" id="ARBA00001255"/>
    </source>
</evidence>
<evidence type="ECO:0000313" key="9">
    <source>
        <dbReference type="EMBL" id="EFM27689.1"/>
    </source>
</evidence>
<feature type="active site" description="Nucleophile" evidence="6">
    <location>
        <position position="478"/>
    </location>
</feature>
<dbReference type="InterPro" id="IPR013780">
    <property type="entry name" value="Glyco_hydro_b"/>
</dbReference>
<keyword evidence="4 5" id="KW-0326">Glycosidase</keyword>
<protein>
    <recommendedName>
        <fullName evidence="2 5">Alpha-galactosidase</fullName>
        <ecNumber evidence="2 5">3.2.1.22</ecNumber>
    </recommendedName>
</protein>
<dbReference type="Proteomes" id="UP000004290">
    <property type="component" value="Unassembled WGS sequence"/>
</dbReference>
<feature type="domain" description="Glycosyl hydrolase family 36 N-terminal" evidence="8">
    <location>
        <begin position="30"/>
        <end position="285"/>
    </location>
</feature>
<dbReference type="GO" id="GO:0016052">
    <property type="term" value="P:carbohydrate catabolic process"/>
    <property type="evidence" value="ECO:0007669"/>
    <property type="project" value="InterPro"/>
</dbReference>
<dbReference type="GO" id="GO:0004557">
    <property type="term" value="F:alpha-galactosidase activity"/>
    <property type="evidence" value="ECO:0007669"/>
    <property type="project" value="UniProtKB-UniRule"/>
</dbReference>
<dbReference type="InterPro" id="IPR038417">
    <property type="entry name" value="Alpga-gal_N_sf"/>
</dbReference>
<proteinExistence type="inferred from homology"/>
<feature type="active site" description="Proton donor" evidence="6">
    <location>
        <position position="548"/>
    </location>
</feature>
<comment type="caution">
    <text evidence="9">The sequence shown here is derived from an EMBL/GenBank/DDBJ whole genome shotgun (WGS) entry which is preliminary data.</text>
</comment>
<dbReference type="Pfam" id="PF16874">
    <property type="entry name" value="Glyco_hydro_36C"/>
    <property type="match status" value="1"/>
</dbReference>